<keyword evidence="1" id="KW-0106">Calcium</keyword>
<dbReference type="Gene3D" id="2.60.40.60">
    <property type="entry name" value="Cadherins"/>
    <property type="match status" value="1"/>
</dbReference>
<dbReference type="GO" id="GO:0016020">
    <property type="term" value="C:membrane"/>
    <property type="evidence" value="ECO:0007669"/>
    <property type="project" value="InterPro"/>
</dbReference>
<dbReference type="InterPro" id="IPR015919">
    <property type="entry name" value="Cadherin-like_sf"/>
</dbReference>
<accession>A0AAV8XM49</accession>
<gene>
    <name evidence="4" type="ORF">NQ314_011081</name>
</gene>
<evidence type="ECO:0000256" key="1">
    <source>
        <dbReference type="PROSITE-ProRule" id="PRU00043"/>
    </source>
</evidence>
<dbReference type="Proteomes" id="UP001162156">
    <property type="component" value="Unassembled WGS sequence"/>
</dbReference>
<sequence>RCQLSENTPPTMWLDRNWNIQENQTVGTQIAQVHGNDAEGVPLTYGLEPIQLFYGSKNPPEELPFRIDQHTGTVYLNESLKGRAGQNLHLYVTAYDGELTAKTEVNVNILNPAVPFNPSQPNRPPFSLKKPAEITNKNTPTELKPVTVEKEEIENAITEKTEIATSTKKTTTTKSVENDDVGLINELLSTDDPVKSPPEFTATVIPIISVCAVFLTVGIIAVVFRKKIYVGKSKDSKEDMRKESSGAIVLREDPGINMQEWRGPRAFSNRYEPWQTDADHAQVGILNNK</sequence>
<dbReference type="GO" id="GO:0005509">
    <property type="term" value="F:calcium ion binding"/>
    <property type="evidence" value="ECO:0007669"/>
    <property type="project" value="UniProtKB-UniRule"/>
</dbReference>
<dbReference type="InterPro" id="IPR002126">
    <property type="entry name" value="Cadherin-like_dom"/>
</dbReference>
<evidence type="ECO:0000256" key="2">
    <source>
        <dbReference type="SAM" id="Phobius"/>
    </source>
</evidence>
<dbReference type="CDD" id="cd11304">
    <property type="entry name" value="Cadherin_repeat"/>
    <property type="match status" value="1"/>
</dbReference>
<name>A0AAV8XM49_9CUCU</name>
<evidence type="ECO:0000313" key="5">
    <source>
        <dbReference type="Proteomes" id="UP001162156"/>
    </source>
</evidence>
<feature type="transmembrane region" description="Helical" evidence="2">
    <location>
        <begin position="204"/>
        <end position="224"/>
    </location>
</feature>
<reference evidence="4" key="1">
    <citation type="journal article" date="2023" name="Insect Mol. Biol.">
        <title>Genome sequencing provides insights into the evolution of gene families encoding plant cell wall-degrading enzymes in longhorned beetles.</title>
        <authorList>
            <person name="Shin N.R."/>
            <person name="Okamura Y."/>
            <person name="Kirsch R."/>
            <person name="Pauchet Y."/>
        </authorList>
    </citation>
    <scope>NUCLEOTIDE SEQUENCE</scope>
    <source>
        <strain evidence="4">RBIC_L_NR</strain>
    </source>
</reference>
<keyword evidence="2" id="KW-0812">Transmembrane</keyword>
<organism evidence="4 5">
    <name type="scientific">Rhamnusium bicolor</name>
    <dbReference type="NCBI Taxonomy" id="1586634"/>
    <lineage>
        <taxon>Eukaryota</taxon>
        <taxon>Metazoa</taxon>
        <taxon>Ecdysozoa</taxon>
        <taxon>Arthropoda</taxon>
        <taxon>Hexapoda</taxon>
        <taxon>Insecta</taxon>
        <taxon>Pterygota</taxon>
        <taxon>Neoptera</taxon>
        <taxon>Endopterygota</taxon>
        <taxon>Coleoptera</taxon>
        <taxon>Polyphaga</taxon>
        <taxon>Cucujiformia</taxon>
        <taxon>Chrysomeloidea</taxon>
        <taxon>Cerambycidae</taxon>
        <taxon>Lepturinae</taxon>
        <taxon>Rhagiini</taxon>
        <taxon>Rhamnusium</taxon>
    </lineage>
</organism>
<comment type="caution">
    <text evidence="4">The sequence shown here is derived from an EMBL/GenBank/DDBJ whole genome shotgun (WGS) entry which is preliminary data.</text>
</comment>
<protein>
    <recommendedName>
        <fullName evidence="3">Cadherin domain-containing protein</fullName>
    </recommendedName>
</protein>
<keyword evidence="2" id="KW-0472">Membrane</keyword>
<feature type="non-terminal residue" evidence="4">
    <location>
        <position position="1"/>
    </location>
</feature>
<dbReference type="EMBL" id="JANEYF010003070">
    <property type="protein sequence ID" value="KAJ8939584.1"/>
    <property type="molecule type" value="Genomic_DNA"/>
</dbReference>
<keyword evidence="5" id="KW-1185">Reference proteome</keyword>
<evidence type="ECO:0000259" key="3">
    <source>
        <dbReference type="PROSITE" id="PS50268"/>
    </source>
</evidence>
<dbReference type="PROSITE" id="PS50268">
    <property type="entry name" value="CADHERIN_2"/>
    <property type="match status" value="1"/>
</dbReference>
<dbReference type="GO" id="GO:0007156">
    <property type="term" value="P:homophilic cell adhesion via plasma membrane adhesion molecules"/>
    <property type="evidence" value="ECO:0007669"/>
    <property type="project" value="InterPro"/>
</dbReference>
<dbReference type="SUPFAM" id="SSF49313">
    <property type="entry name" value="Cadherin-like"/>
    <property type="match status" value="1"/>
</dbReference>
<proteinExistence type="predicted"/>
<dbReference type="Pfam" id="PF00028">
    <property type="entry name" value="Cadherin"/>
    <property type="match status" value="1"/>
</dbReference>
<dbReference type="AlphaFoldDB" id="A0AAV8XM49"/>
<evidence type="ECO:0000313" key="4">
    <source>
        <dbReference type="EMBL" id="KAJ8939584.1"/>
    </source>
</evidence>
<keyword evidence="2" id="KW-1133">Transmembrane helix</keyword>
<feature type="domain" description="Cadherin" evidence="3">
    <location>
        <begin position="20"/>
        <end position="126"/>
    </location>
</feature>